<dbReference type="GO" id="GO:0005634">
    <property type="term" value="C:nucleus"/>
    <property type="evidence" value="ECO:0007669"/>
    <property type="project" value="InterPro"/>
</dbReference>
<evidence type="ECO:0000313" key="4">
    <source>
        <dbReference type="RefSeq" id="XP_021849258.1"/>
    </source>
</evidence>
<feature type="region of interest" description="Disordered" evidence="1">
    <location>
        <begin position="39"/>
        <end position="99"/>
    </location>
</feature>
<dbReference type="RefSeq" id="XP_021849260.1">
    <property type="nucleotide sequence ID" value="XM_021993568.1"/>
</dbReference>
<dbReference type="GeneID" id="110788932"/>
<dbReference type="RefSeq" id="XP_021849257.1">
    <property type="nucleotide sequence ID" value="XM_021993565.1"/>
</dbReference>
<dbReference type="AlphaFoldDB" id="A0A9R0IIH6"/>
<accession>A0A9R0IIH6</accession>
<dbReference type="Proteomes" id="UP000813463">
    <property type="component" value="Chromosome 3"/>
</dbReference>
<dbReference type="GO" id="GO:0051783">
    <property type="term" value="P:regulation of nuclear division"/>
    <property type="evidence" value="ECO:0007669"/>
    <property type="project" value="InterPro"/>
</dbReference>
<dbReference type="PANTHER" id="PTHR35119">
    <property type="entry name" value="PROTEIN POLYCHOME"/>
    <property type="match status" value="1"/>
</dbReference>
<dbReference type="OrthoDB" id="1916775at2759"/>
<name>A0A9R0IIH6_SPIOL</name>
<evidence type="ECO:0000313" key="2">
    <source>
        <dbReference type="Proteomes" id="UP000813463"/>
    </source>
</evidence>
<sequence length="222" mass="25369">MHPSRDRLPRPVDISSLLQTAERRVDLVVDEPGLHWMGLSTQNVSTGQSSGDTSKSSKQRSGLQRTSRRRYVNRSFVGKENRRPRSVRKGLGRGSVLPSWYPRTPLKDITAIVRAIERKRAQLRDDQTIEAPQQEDGASTSSNQLDQEKGISKPSPESCEVTDDNADRKGKEVAFFTPRKKLLNSIEKVRHIWLEDQRKLERTPAARKAERQKMVRVLMSMR</sequence>
<proteinExistence type="predicted"/>
<dbReference type="KEGG" id="soe:110788932"/>
<keyword evidence="2" id="KW-1185">Reference proteome</keyword>
<evidence type="ECO:0000313" key="6">
    <source>
        <dbReference type="RefSeq" id="XP_021849260.1"/>
    </source>
</evidence>
<feature type="region of interest" description="Disordered" evidence="1">
    <location>
        <begin position="124"/>
        <end position="167"/>
    </location>
</feature>
<dbReference type="PANTHER" id="PTHR35119:SF1">
    <property type="entry name" value="PROTEIN POLYCHOME"/>
    <property type="match status" value="1"/>
</dbReference>
<gene>
    <name evidence="3 4 5 6" type="primary">LOC110788932</name>
</gene>
<evidence type="ECO:0000313" key="3">
    <source>
        <dbReference type="RefSeq" id="XP_021849257.1"/>
    </source>
</evidence>
<dbReference type="RefSeq" id="XP_021849258.1">
    <property type="nucleotide sequence ID" value="XM_021993566.1"/>
</dbReference>
<reference evidence="2" key="1">
    <citation type="journal article" date="2021" name="Nat. Commun.">
        <title>Genomic analyses provide insights into spinach domestication and the genetic basis of agronomic traits.</title>
        <authorList>
            <person name="Cai X."/>
            <person name="Sun X."/>
            <person name="Xu C."/>
            <person name="Sun H."/>
            <person name="Wang X."/>
            <person name="Ge C."/>
            <person name="Zhang Z."/>
            <person name="Wang Q."/>
            <person name="Fei Z."/>
            <person name="Jiao C."/>
            <person name="Wang Q."/>
        </authorList>
    </citation>
    <scope>NUCLEOTIDE SEQUENCE [LARGE SCALE GENOMIC DNA]</scope>
    <source>
        <strain evidence="2">cv. Varoflay</strain>
    </source>
</reference>
<dbReference type="InterPro" id="IPR034590">
    <property type="entry name" value="POLYCHOME/GIG1"/>
</dbReference>
<feature type="compositionally biased region" description="Polar residues" evidence="1">
    <location>
        <begin position="136"/>
        <end position="145"/>
    </location>
</feature>
<organism evidence="2 6">
    <name type="scientific">Spinacia oleracea</name>
    <name type="common">Spinach</name>
    <dbReference type="NCBI Taxonomy" id="3562"/>
    <lineage>
        <taxon>Eukaryota</taxon>
        <taxon>Viridiplantae</taxon>
        <taxon>Streptophyta</taxon>
        <taxon>Embryophyta</taxon>
        <taxon>Tracheophyta</taxon>
        <taxon>Spermatophyta</taxon>
        <taxon>Magnoliopsida</taxon>
        <taxon>eudicotyledons</taxon>
        <taxon>Gunneridae</taxon>
        <taxon>Pentapetalae</taxon>
        <taxon>Caryophyllales</taxon>
        <taxon>Chenopodiaceae</taxon>
        <taxon>Chenopodioideae</taxon>
        <taxon>Anserineae</taxon>
        <taxon>Spinacia</taxon>
    </lineage>
</organism>
<evidence type="ECO:0000256" key="1">
    <source>
        <dbReference type="SAM" id="MobiDB-lite"/>
    </source>
</evidence>
<protein>
    <submittedName>
        <fullName evidence="3 4">Protein POLYCHOME-like</fullName>
    </submittedName>
</protein>
<evidence type="ECO:0000313" key="5">
    <source>
        <dbReference type="RefSeq" id="XP_021849259.1"/>
    </source>
</evidence>
<feature type="compositionally biased region" description="Polar residues" evidence="1">
    <location>
        <begin position="39"/>
        <end position="65"/>
    </location>
</feature>
<reference evidence="3 4" key="2">
    <citation type="submission" date="2025-04" db="UniProtKB">
        <authorList>
            <consortium name="RefSeq"/>
        </authorList>
    </citation>
    <scope>IDENTIFICATION</scope>
</reference>
<dbReference type="RefSeq" id="XP_021849259.1">
    <property type="nucleotide sequence ID" value="XM_021993567.1"/>
</dbReference>